<proteinExistence type="predicted"/>
<gene>
    <name evidence="1" type="ORF">LCGC14_1279490</name>
</gene>
<feature type="non-terminal residue" evidence="1">
    <location>
        <position position="26"/>
    </location>
</feature>
<reference evidence="1" key="1">
    <citation type="journal article" date="2015" name="Nature">
        <title>Complex archaea that bridge the gap between prokaryotes and eukaryotes.</title>
        <authorList>
            <person name="Spang A."/>
            <person name="Saw J.H."/>
            <person name="Jorgensen S.L."/>
            <person name="Zaremba-Niedzwiedzka K."/>
            <person name="Martijn J."/>
            <person name="Lind A.E."/>
            <person name="van Eijk R."/>
            <person name="Schleper C."/>
            <person name="Guy L."/>
            <person name="Ettema T.J."/>
        </authorList>
    </citation>
    <scope>NUCLEOTIDE SEQUENCE</scope>
</reference>
<sequence length="26" mass="2896">MLARQADSKRAAEIFNDLAADEGEHH</sequence>
<organism evidence="1">
    <name type="scientific">marine sediment metagenome</name>
    <dbReference type="NCBI Taxonomy" id="412755"/>
    <lineage>
        <taxon>unclassified sequences</taxon>
        <taxon>metagenomes</taxon>
        <taxon>ecological metagenomes</taxon>
    </lineage>
</organism>
<comment type="caution">
    <text evidence="1">The sequence shown here is derived from an EMBL/GenBank/DDBJ whole genome shotgun (WGS) entry which is preliminary data.</text>
</comment>
<dbReference type="EMBL" id="LAZR01007265">
    <property type="protein sequence ID" value="KKM86392.1"/>
    <property type="molecule type" value="Genomic_DNA"/>
</dbReference>
<evidence type="ECO:0000313" key="1">
    <source>
        <dbReference type="EMBL" id="KKM86392.1"/>
    </source>
</evidence>
<name>A0A0F9NYS3_9ZZZZ</name>
<protein>
    <submittedName>
        <fullName evidence="1">Uncharacterized protein</fullName>
    </submittedName>
</protein>
<accession>A0A0F9NYS3</accession>
<dbReference type="AlphaFoldDB" id="A0A0F9NYS3"/>